<keyword evidence="4" id="KW-1185">Reference proteome</keyword>
<dbReference type="RefSeq" id="WP_108783513.1">
    <property type="nucleotide sequence ID" value="NZ_OMKW01000004.1"/>
</dbReference>
<proteinExistence type="predicted"/>
<dbReference type="Pfam" id="PF13670">
    <property type="entry name" value="PepSY_2"/>
    <property type="match status" value="1"/>
</dbReference>
<evidence type="ECO:0000259" key="2">
    <source>
        <dbReference type="Pfam" id="PF13670"/>
    </source>
</evidence>
<accession>A0A2R8AEZ2</accession>
<feature type="signal peptide" evidence="1">
    <location>
        <begin position="1"/>
        <end position="21"/>
    </location>
</feature>
<feature type="domain" description="PepSY" evidence="2">
    <location>
        <begin position="8"/>
        <end position="81"/>
    </location>
</feature>
<feature type="chain" id="PRO_5015353582" description="PepSY domain-containing protein" evidence="1">
    <location>
        <begin position="22"/>
        <end position="91"/>
    </location>
</feature>
<dbReference type="OrthoDB" id="7875162at2"/>
<dbReference type="AlphaFoldDB" id="A0A2R8AEZ2"/>
<organism evidence="3 4">
    <name type="scientific">Pontivivens insulae</name>
    <dbReference type="NCBI Taxonomy" id="1639689"/>
    <lineage>
        <taxon>Bacteria</taxon>
        <taxon>Pseudomonadati</taxon>
        <taxon>Pseudomonadota</taxon>
        <taxon>Alphaproteobacteria</taxon>
        <taxon>Rhodobacterales</taxon>
        <taxon>Paracoccaceae</taxon>
        <taxon>Pontivivens</taxon>
    </lineage>
</organism>
<dbReference type="EMBL" id="OMKW01000004">
    <property type="protein sequence ID" value="SPF30814.1"/>
    <property type="molecule type" value="Genomic_DNA"/>
</dbReference>
<gene>
    <name evidence="3" type="ORF">POI8812_03158</name>
</gene>
<evidence type="ECO:0000256" key="1">
    <source>
        <dbReference type="SAM" id="SignalP"/>
    </source>
</evidence>
<keyword evidence="1" id="KW-0732">Signal</keyword>
<evidence type="ECO:0000313" key="4">
    <source>
        <dbReference type="Proteomes" id="UP000244932"/>
    </source>
</evidence>
<sequence>MTTLAKSALFAALFAPGIALAQVDIGDRLGTTENAIRASLQSQGYDVLEVEREGDEIEFEAVRDGTYWEIEVSAVTGMVVGIELDEDDDAS</sequence>
<protein>
    <recommendedName>
        <fullName evidence="2">PepSY domain-containing protein</fullName>
    </recommendedName>
</protein>
<dbReference type="InterPro" id="IPR025711">
    <property type="entry name" value="PepSY"/>
</dbReference>
<name>A0A2R8AEZ2_9RHOB</name>
<evidence type="ECO:0000313" key="3">
    <source>
        <dbReference type="EMBL" id="SPF30814.1"/>
    </source>
</evidence>
<dbReference type="Proteomes" id="UP000244932">
    <property type="component" value="Unassembled WGS sequence"/>
</dbReference>
<reference evidence="3 4" key="1">
    <citation type="submission" date="2018-03" db="EMBL/GenBank/DDBJ databases">
        <authorList>
            <person name="Keele B.F."/>
        </authorList>
    </citation>
    <scope>NUCLEOTIDE SEQUENCE [LARGE SCALE GENOMIC DNA]</scope>
    <source>
        <strain evidence="3 4">CeCT 8812</strain>
    </source>
</reference>